<reference evidence="1" key="1">
    <citation type="submission" date="2014-11" db="EMBL/GenBank/DDBJ databases">
        <authorList>
            <person name="Amaro Gonzalez C."/>
        </authorList>
    </citation>
    <scope>NUCLEOTIDE SEQUENCE</scope>
</reference>
<proteinExistence type="predicted"/>
<accession>A0A0E9T5X3</accession>
<name>A0A0E9T5X3_ANGAN</name>
<reference evidence="1" key="2">
    <citation type="journal article" date="2015" name="Fish Shellfish Immunol.">
        <title>Early steps in the European eel (Anguilla anguilla)-Vibrio vulnificus interaction in the gills: Role of the RtxA13 toxin.</title>
        <authorList>
            <person name="Callol A."/>
            <person name="Pajuelo D."/>
            <person name="Ebbesson L."/>
            <person name="Teles M."/>
            <person name="MacKenzie S."/>
            <person name="Amaro C."/>
        </authorList>
    </citation>
    <scope>NUCLEOTIDE SEQUENCE</scope>
</reference>
<organism evidence="1">
    <name type="scientific">Anguilla anguilla</name>
    <name type="common">European freshwater eel</name>
    <name type="synonym">Muraena anguilla</name>
    <dbReference type="NCBI Taxonomy" id="7936"/>
    <lineage>
        <taxon>Eukaryota</taxon>
        <taxon>Metazoa</taxon>
        <taxon>Chordata</taxon>
        <taxon>Craniata</taxon>
        <taxon>Vertebrata</taxon>
        <taxon>Euteleostomi</taxon>
        <taxon>Actinopterygii</taxon>
        <taxon>Neopterygii</taxon>
        <taxon>Teleostei</taxon>
        <taxon>Anguilliformes</taxon>
        <taxon>Anguillidae</taxon>
        <taxon>Anguilla</taxon>
    </lineage>
</organism>
<sequence length="58" mass="6440">MFGVGDSPKMCQARMKKTTCSEKASNCATLVFTRRKVAGRRTVVTVGLGMVVWLDRIF</sequence>
<dbReference type="AlphaFoldDB" id="A0A0E9T5X3"/>
<dbReference type="EMBL" id="GBXM01059523">
    <property type="protein sequence ID" value="JAH49054.1"/>
    <property type="molecule type" value="Transcribed_RNA"/>
</dbReference>
<evidence type="ECO:0000313" key="1">
    <source>
        <dbReference type="EMBL" id="JAH49054.1"/>
    </source>
</evidence>
<protein>
    <submittedName>
        <fullName evidence="1">Uncharacterized protein</fullName>
    </submittedName>
</protein>